<feature type="coiled-coil region" evidence="1">
    <location>
        <begin position="55"/>
        <end position="89"/>
    </location>
</feature>
<gene>
    <name evidence="3" type="ORF">SAMN05444359_10636</name>
</gene>
<dbReference type="RefSeq" id="WP_090166623.1">
    <property type="nucleotide sequence ID" value="NZ_FOFB01000006.1"/>
</dbReference>
<keyword evidence="4" id="KW-1185">Reference proteome</keyword>
<dbReference type="EMBL" id="FOFB01000006">
    <property type="protein sequence ID" value="SEQ13809.1"/>
    <property type="molecule type" value="Genomic_DNA"/>
</dbReference>
<proteinExistence type="predicted"/>
<dbReference type="OrthoDB" id="1467719at2"/>
<dbReference type="STRING" id="478744.SAMN05444359_10636"/>
<evidence type="ECO:0000256" key="2">
    <source>
        <dbReference type="SAM" id="Phobius"/>
    </source>
</evidence>
<evidence type="ECO:0008006" key="5">
    <source>
        <dbReference type="Google" id="ProtNLM"/>
    </source>
</evidence>
<keyword evidence="2" id="KW-0472">Membrane</keyword>
<dbReference type="AlphaFoldDB" id="A0A1H9DK51"/>
<keyword evidence="2" id="KW-1133">Transmembrane helix</keyword>
<evidence type="ECO:0000313" key="3">
    <source>
        <dbReference type="EMBL" id="SEQ13809.1"/>
    </source>
</evidence>
<sequence>MALRKKKQDPVAALWYKLPPYVRNRYFLALVAFTVVMVFIDRHDVMTQFKLNRTVHRLEDDLTHYDQLIDDAEAEKMDMEQNKERFARESYYMQKDDEDVFIIVDDAEKEQ</sequence>
<dbReference type="InParanoid" id="A0A1H9DK51"/>
<keyword evidence="2" id="KW-0812">Transmembrane</keyword>
<organism evidence="3 4">
    <name type="scientific">Neolewinella agarilytica</name>
    <dbReference type="NCBI Taxonomy" id="478744"/>
    <lineage>
        <taxon>Bacteria</taxon>
        <taxon>Pseudomonadati</taxon>
        <taxon>Bacteroidota</taxon>
        <taxon>Saprospiria</taxon>
        <taxon>Saprospirales</taxon>
        <taxon>Lewinellaceae</taxon>
        <taxon>Neolewinella</taxon>
    </lineage>
</organism>
<protein>
    <recommendedName>
        <fullName evidence="5">Cell division protein FtsB</fullName>
    </recommendedName>
</protein>
<evidence type="ECO:0000313" key="4">
    <source>
        <dbReference type="Proteomes" id="UP000199021"/>
    </source>
</evidence>
<name>A0A1H9DK51_9BACT</name>
<dbReference type="Proteomes" id="UP000199021">
    <property type="component" value="Unassembled WGS sequence"/>
</dbReference>
<keyword evidence="1" id="KW-0175">Coiled coil</keyword>
<accession>A0A1H9DK51</accession>
<evidence type="ECO:0000256" key="1">
    <source>
        <dbReference type="SAM" id="Coils"/>
    </source>
</evidence>
<feature type="transmembrane region" description="Helical" evidence="2">
    <location>
        <begin position="24"/>
        <end position="40"/>
    </location>
</feature>
<reference evidence="4" key="1">
    <citation type="submission" date="2016-10" db="EMBL/GenBank/DDBJ databases">
        <authorList>
            <person name="Varghese N."/>
            <person name="Submissions S."/>
        </authorList>
    </citation>
    <scope>NUCLEOTIDE SEQUENCE [LARGE SCALE GENOMIC DNA]</scope>
    <source>
        <strain evidence="4">DSM 24740</strain>
    </source>
</reference>